<comment type="similarity">
    <text evidence="1">Belongs to the thioesterase PaaI family.</text>
</comment>
<dbReference type="PANTHER" id="PTHR43240:SF5">
    <property type="entry name" value="1,4-DIHYDROXY-2-NAPHTHOYL-COA THIOESTERASE 1"/>
    <property type="match status" value="1"/>
</dbReference>
<gene>
    <name evidence="3" type="ORF">KDB89_09445</name>
</gene>
<dbReference type="InterPro" id="IPR003736">
    <property type="entry name" value="PAAI_dom"/>
</dbReference>
<reference evidence="3 4" key="1">
    <citation type="submission" date="2021-07" db="EMBL/GenBank/DDBJ databases">
        <title>complete genome sequencing of Tessaracoccus sp.J1M15.</title>
        <authorList>
            <person name="Bae J.-W."/>
            <person name="Kim D.-y."/>
        </authorList>
    </citation>
    <scope>NUCLEOTIDE SEQUENCE [LARGE SCALE GENOMIC DNA]</scope>
    <source>
        <strain evidence="3 4">J1M15</strain>
    </source>
</reference>
<evidence type="ECO:0000259" key="2">
    <source>
        <dbReference type="Pfam" id="PF03061"/>
    </source>
</evidence>
<name>A0ABX8SF12_9ACTN</name>
<organism evidence="3 4">
    <name type="scientific">Tessaracoccus palaemonis</name>
    <dbReference type="NCBI Taxonomy" id="2829499"/>
    <lineage>
        <taxon>Bacteria</taxon>
        <taxon>Bacillati</taxon>
        <taxon>Actinomycetota</taxon>
        <taxon>Actinomycetes</taxon>
        <taxon>Propionibacteriales</taxon>
        <taxon>Propionibacteriaceae</taxon>
        <taxon>Tessaracoccus</taxon>
    </lineage>
</organism>
<proteinExistence type="inferred from homology"/>
<dbReference type="InterPro" id="IPR006683">
    <property type="entry name" value="Thioestr_dom"/>
</dbReference>
<protein>
    <submittedName>
        <fullName evidence="3">PaaI family thioesterase</fullName>
    </submittedName>
</protein>
<dbReference type="NCBIfam" id="TIGR00369">
    <property type="entry name" value="unchar_dom_1"/>
    <property type="match status" value="1"/>
</dbReference>
<dbReference type="PANTHER" id="PTHR43240">
    <property type="entry name" value="1,4-DIHYDROXY-2-NAPHTHOYL-COA THIOESTERASE 1"/>
    <property type="match status" value="1"/>
</dbReference>
<keyword evidence="4" id="KW-1185">Reference proteome</keyword>
<evidence type="ECO:0000313" key="3">
    <source>
        <dbReference type="EMBL" id="QXT62007.1"/>
    </source>
</evidence>
<dbReference type="CDD" id="cd03443">
    <property type="entry name" value="PaaI_thioesterase"/>
    <property type="match status" value="1"/>
</dbReference>
<dbReference type="RefSeq" id="WP_219080488.1">
    <property type="nucleotide sequence ID" value="NZ_CP079216.1"/>
</dbReference>
<dbReference type="EMBL" id="CP079216">
    <property type="protein sequence ID" value="QXT62007.1"/>
    <property type="molecule type" value="Genomic_DNA"/>
</dbReference>
<dbReference type="Proteomes" id="UP000824504">
    <property type="component" value="Chromosome"/>
</dbReference>
<sequence length="137" mass="14084">MTDLPAWLDSMASPLDAKLGLELTELTPSRVVGSIPVEGNQQPFGLLHGGASGVLVETLASMGAVAHGMPDGKVPVGIDLNVTHLRGVRSGRVTGVATALHLGRTLAVYQVEITDDTGRRTAVGRLTCQLIAAPPGA</sequence>
<feature type="domain" description="Thioesterase" evidence="2">
    <location>
        <begin position="44"/>
        <end position="121"/>
    </location>
</feature>
<evidence type="ECO:0000256" key="1">
    <source>
        <dbReference type="ARBA" id="ARBA00008324"/>
    </source>
</evidence>
<evidence type="ECO:0000313" key="4">
    <source>
        <dbReference type="Proteomes" id="UP000824504"/>
    </source>
</evidence>
<dbReference type="Pfam" id="PF03061">
    <property type="entry name" value="4HBT"/>
    <property type="match status" value="1"/>
</dbReference>
<accession>A0ABX8SF12</accession>